<name>A0A4Q0T039_9BACT</name>
<protein>
    <recommendedName>
        <fullName evidence="3">HEAT repeat protein</fullName>
    </recommendedName>
</protein>
<dbReference type="Gene3D" id="1.25.10.10">
    <property type="entry name" value="Leucine-rich Repeat Variant"/>
    <property type="match status" value="1"/>
</dbReference>
<keyword evidence="2" id="KW-1185">Reference proteome</keyword>
<dbReference type="InterPro" id="IPR016024">
    <property type="entry name" value="ARM-type_fold"/>
</dbReference>
<organism evidence="1 2">
    <name type="scientific">Granulicella sibirica</name>
    <dbReference type="NCBI Taxonomy" id="2479048"/>
    <lineage>
        <taxon>Bacteria</taxon>
        <taxon>Pseudomonadati</taxon>
        <taxon>Acidobacteriota</taxon>
        <taxon>Terriglobia</taxon>
        <taxon>Terriglobales</taxon>
        <taxon>Acidobacteriaceae</taxon>
        <taxon>Granulicella</taxon>
    </lineage>
</organism>
<dbReference type="AlphaFoldDB" id="A0A4Q0T039"/>
<evidence type="ECO:0000313" key="2">
    <source>
        <dbReference type="Proteomes" id="UP000289437"/>
    </source>
</evidence>
<sequence length="304" mass="32116">MIWLLGLALLVPQQKTETPALVEQLALAQGRHDAGTIQASLLELTDRLGTADLESLQIVVPEIVRAADDPDAQTRGLAMLALTAIKGDGLAVLEPHAGAIARHLHDASLPVRQVTVLVLGTFQRHPTAAVIDPLLESLKEADAPKTIGPGVVYALLTLGVDDPAHPEIGDGILRFVRRPDLPGDVLARVLVAIANAPVHNEALDTGLLGFLGKTHSAPTRSVLVGLLPKLRLAQKTLDGTRAELAGFAADPKEDAGVKAAATGVLPCWHSSRMSDPCPALPMRYRMVAPPKPMTAPRYQSPPLS</sequence>
<reference evidence="2" key="2">
    <citation type="submission" date="2019-02" db="EMBL/GenBank/DDBJ databases">
        <title>Granulicella sibirica sp. nov., a psychrotolerant acidobacterium isolated from an organic soil layer in forested tundra, West Siberia.</title>
        <authorList>
            <person name="Oshkin I.Y."/>
            <person name="Kulichevskaya I.S."/>
            <person name="Rijpstra W.I.C."/>
            <person name="Sinninghe Damste J.S."/>
            <person name="Rakitin A.L."/>
            <person name="Ravin N.V."/>
            <person name="Dedysh S.N."/>
        </authorList>
    </citation>
    <scope>NUCLEOTIDE SEQUENCE [LARGE SCALE GENOMIC DNA]</scope>
    <source>
        <strain evidence="2">AF10</strain>
    </source>
</reference>
<dbReference type="InterPro" id="IPR011989">
    <property type="entry name" value="ARM-like"/>
</dbReference>
<dbReference type="Proteomes" id="UP000289437">
    <property type="component" value="Unassembled WGS sequence"/>
</dbReference>
<dbReference type="OrthoDB" id="118145at2"/>
<evidence type="ECO:0000313" key="1">
    <source>
        <dbReference type="EMBL" id="RXH56953.1"/>
    </source>
</evidence>
<gene>
    <name evidence="1" type="ORF">GRAN_0263</name>
</gene>
<comment type="caution">
    <text evidence="1">The sequence shown here is derived from an EMBL/GenBank/DDBJ whole genome shotgun (WGS) entry which is preliminary data.</text>
</comment>
<dbReference type="EMBL" id="RDSM01000001">
    <property type="protein sequence ID" value="RXH56953.1"/>
    <property type="molecule type" value="Genomic_DNA"/>
</dbReference>
<accession>A0A4Q0T039</accession>
<dbReference type="SUPFAM" id="SSF48371">
    <property type="entry name" value="ARM repeat"/>
    <property type="match status" value="1"/>
</dbReference>
<dbReference type="RefSeq" id="WP_150133245.1">
    <property type="nucleotide sequence ID" value="NZ_RDSM01000001.1"/>
</dbReference>
<reference evidence="1 2" key="1">
    <citation type="submission" date="2018-11" db="EMBL/GenBank/DDBJ databases">
        <authorList>
            <person name="Mardanov A.V."/>
            <person name="Ravin N.V."/>
            <person name="Dedysh S.N."/>
        </authorList>
    </citation>
    <scope>NUCLEOTIDE SEQUENCE [LARGE SCALE GENOMIC DNA]</scope>
    <source>
        <strain evidence="1 2">AF10</strain>
    </source>
</reference>
<proteinExistence type="predicted"/>
<evidence type="ECO:0008006" key="3">
    <source>
        <dbReference type="Google" id="ProtNLM"/>
    </source>
</evidence>